<sequence>MDPLCFLNSCQCFPLCSRSIFITEGVAQASLTQTAADEWALCVWRFVKQCKGYCEKFRFG</sequence>
<gene>
    <name evidence="1" type="ORF">SMAX5B_001465</name>
</gene>
<evidence type="ECO:0000313" key="1">
    <source>
        <dbReference type="EMBL" id="AWO97556.1"/>
    </source>
</evidence>
<dbReference type="Proteomes" id="UP000246464">
    <property type="component" value="Chromosome 2"/>
</dbReference>
<accession>A0A2U9B0W9</accession>
<evidence type="ECO:0000313" key="2">
    <source>
        <dbReference type="Proteomes" id="UP000246464"/>
    </source>
</evidence>
<organism evidence="1 2">
    <name type="scientific">Scophthalmus maximus</name>
    <name type="common">Turbot</name>
    <name type="synonym">Psetta maxima</name>
    <dbReference type="NCBI Taxonomy" id="52904"/>
    <lineage>
        <taxon>Eukaryota</taxon>
        <taxon>Metazoa</taxon>
        <taxon>Chordata</taxon>
        <taxon>Craniata</taxon>
        <taxon>Vertebrata</taxon>
        <taxon>Euteleostomi</taxon>
        <taxon>Actinopterygii</taxon>
        <taxon>Neopterygii</taxon>
        <taxon>Teleostei</taxon>
        <taxon>Neoteleostei</taxon>
        <taxon>Acanthomorphata</taxon>
        <taxon>Carangaria</taxon>
        <taxon>Pleuronectiformes</taxon>
        <taxon>Pleuronectoidei</taxon>
        <taxon>Scophthalmidae</taxon>
        <taxon>Scophthalmus</taxon>
    </lineage>
</organism>
<dbReference type="AlphaFoldDB" id="A0A2U9B0W9"/>
<keyword evidence="2" id="KW-1185">Reference proteome</keyword>
<feature type="non-terminal residue" evidence="1">
    <location>
        <position position="60"/>
    </location>
</feature>
<dbReference type="EMBL" id="CP026244">
    <property type="protein sequence ID" value="AWO97556.1"/>
    <property type="molecule type" value="Genomic_DNA"/>
</dbReference>
<name>A0A2U9B0W9_SCOMX</name>
<reference evidence="1 2" key="1">
    <citation type="submission" date="2017-12" db="EMBL/GenBank/DDBJ databases">
        <title>Integrating genomic resources of turbot (Scophthalmus maximus) in depth evaluation of genetic and physical mapping variation across individuals.</title>
        <authorList>
            <person name="Martinez P."/>
        </authorList>
    </citation>
    <scope>NUCLEOTIDE SEQUENCE [LARGE SCALE GENOMIC DNA]</scope>
</reference>
<proteinExistence type="predicted"/>
<protein>
    <submittedName>
        <fullName evidence="1">Uncharacterized protein</fullName>
    </submittedName>
</protein>